<dbReference type="EMBL" id="HE576758">
    <property type="protein sequence ID" value="CCC71315.1"/>
    <property type="molecule type" value="Genomic_DNA"/>
</dbReference>
<accession>G0VHK8</accession>
<dbReference type="AlphaFoldDB" id="G0VHK8"/>
<feature type="compositionally biased region" description="Basic and acidic residues" evidence="3">
    <location>
        <begin position="1"/>
        <end position="19"/>
    </location>
</feature>
<evidence type="ECO:0000313" key="6">
    <source>
        <dbReference type="Proteomes" id="UP000001640"/>
    </source>
</evidence>
<dbReference type="PANTHER" id="PTHR23003">
    <property type="entry name" value="RNA RECOGNITION MOTIF RRM DOMAIN CONTAINING PROTEIN"/>
    <property type="match status" value="1"/>
</dbReference>
<dbReference type="GO" id="GO:0005737">
    <property type="term" value="C:cytoplasm"/>
    <property type="evidence" value="ECO:0007669"/>
    <property type="project" value="TreeGrafter"/>
</dbReference>
<dbReference type="Pfam" id="PF00076">
    <property type="entry name" value="RRM_1"/>
    <property type="match status" value="3"/>
</dbReference>
<feature type="domain" description="RRM" evidence="4">
    <location>
        <begin position="357"/>
        <end position="434"/>
    </location>
</feature>
<dbReference type="FunCoup" id="G0VHK8">
    <property type="interactions" value="505"/>
</dbReference>
<dbReference type="GO" id="GO:0005634">
    <property type="term" value="C:nucleus"/>
    <property type="evidence" value="ECO:0007669"/>
    <property type="project" value="UniProtKB-SubCell"/>
</dbReference>
<evidence type="ECO:0000256" key="3">
    <source>
        <dbReference type="SAM" id="MobiDB-lite"/>
    </source>
</evidence>
<keyword evidence="1 2" id="KW-0694">RNA-binding</keyword>
<dbReference type="STRING" id="1064592.G0VHK8"/>
<reference key="2">
    <citation type="submission" date="2011-08" db="EMBL/GenBank/DDBJ databases">
        <title>Genome sequence of Naumovozyma castellii.</title>
        <authorList>
            <person name="Gordon J.L."/>
            <person name="Armisen D."/>
            <person name="Proux-Wera E."/>
            <person name="OhEigeartaigh S.S."/>
            <person name="Byrne K.P."/>
            <person name="Wolfe K.H."/>
        </authorList>
    </citation>
    <scope>NUCLEOTIDE SEQUENCE</scope>
    <source>
        <strain>Type strain:CBS 4309</strain>
    </source>
</reference>
<dbReference type="InterPro" id="IPR000504">
    <property type="entry name" value="RRM_dom"/>
</dbReference>
<dbReference type="PANTHER" id="PTHR23003:SF3">
    <property type="entry name" value="FI21236P1-RELATED"/>
    <property type="match status" value="1"/>
</dbReference>
<dbReference type="GO" id="GO:0003729">
    <property type="term" value="F:mRNA binding"/>
    <property type="evidence" value="ECO:0007669"/>
    <property type="project" value="TreeGrafter"/>
</dbReference>
<dbReference type="HOGENOM" id="CLU_026447_2_0_1"/>
<dbReference type="InterPro" id="IPR012677">
    <property type="entry name" value="Nucleotide-bd_a/b_plait_sf"/>
</dbReference>
<dbReference type="SMART" id="SM00360">
    <property type="entry name" value="RRM"/>
    <property type="match status" value="3"/>
</dbReference>
<dbReference type="CDD" id="cd21606">
    <property type="entry name" value="RRM2_HRB1_GBP2"/>
    <property type="match status" value="1"/>
</dbReference>
<evidence type="ECO:0000256" key="2">
    <source>
        <dbReference type="PROSITE-ProRule" id="PRU00176"/>
    </source>
</evidence>
<gene>
    <name evidence="5" type="primary">NCAS0G04280</name>
    <name evidence="5" type="ordered locus">NCAS_0G04280</name>
</gene>
<evidence type="ECO:0000313" key="5">
    <source>
        <dbReference type="EMBL" id="CCC71315.1"/>
    </source>
</evidence>
<dbReference type="FunFam" id="3.30.70.330:FF:000362">
    <property type="entry name" value="GBP2p Poly(A+) RNA-binding protein"/>
    <property type="match status" value="1"/>
</dbReference>
<feature type="compositionally biased region" description="Basic and acidic residues" evidence="3">
    <location>
        <begin position="50"/>
        <end position="73"/>
    </location>
</feature>
<dbReference type="InParanoid" id="G0VHK8"/>
<dbReference type="CDD" id="cd21605">
    <property type="entry name" value="RRM1_HRB1_GBP2"/>
    <property type="match status" value="1"/>
</dbReference>
<feature type="region of interest" description="Disordered" evidence="3">
    <location>
        <begin position="175"/>
        <end position="208"/>
    </location>
</feature>
<keyword evidence="6" id="KW-1185">Reference proteome</keyword>
<dbReference type="GeneID" id="96904979"/>
<dbReference type="KEGG" id="ncs:NCAS_0G04280"/>
<dbReference type="OMA" id="GPMNADH"/>
<feature type="compositionally biased region" description="Basic and acidic residues" evidence="3">
    <location>
        <begin position="25"/>
        <end position="36"/>
    </location>
</feature>
<dbReference type="InterPro" id="IPR035979">
    <property type="entry name" value="RBD_domain_sf"/>
</dbReference>
<dbReference type="Gene3D" id="3.30.70.330">
    <property type="match status" value="3"/>
</dbReference>
<feature type="compositionally biased region" description="Low complexity" evidence="3">
    <location>
        <begin position="37"/>
        <end position="49"/>
    </location>
</feature>
<feature type="domain" description="RRM" evidence="4">
    <location>
        <begin position="105"/>
        <end position="181"/>
    </location>
</feature>
<dbReference type="OrthoDB" id="1049195at2759"/>
<reference evidence="5 6" key="1">
    <citation type="journal article" date="2011" name="Proc. Natl. Acad. Sci. U.S.A.">
        <title>Evolutionary erosion of yeast sex chromosomes by mating-type switching accidents.</title>
        <authorList>
            <person name="Gordon J.L."/>
            <person name="Armisen D."/>
            <person name="Proux-Wera E."/>
            <person name="Oheigeartaigh S.S."/>
            <person name="Byrne K.P."/>
            <person name="Wolfe K.H."/>
        </authorList>
    </citation>
    <scope>NUCLEOTIDE SEQUENCE [LARGE SCALE GENOMIC DNA]</scope>
    <source>
        <strain evidence="6">ATCC 76901 / BCRC 22586 / CBS 4309 / NBRC 1992 / NRRL Y-12630</strain>
    </source>
</reference>
<protein>
    <recommendedName>
        <fullName evidence="4">RRM domain-containing protein</fullName>
    </recommendedName>
</protein>
<dbReference type="RefSeq" id="XP_003677666.1">
    <property type="nucleotide sequence ID" value="XM_003677618.1"/>
</dbReference>
<dbReference type="GO" id="GO:0006397">
    <property type="term" value="P:mRNA processing"/>
    <property type="evidence" value="ECO:0007669"/>
    <property type="project" value="UniProtKB-KW"/>
</dbReference>
<dbReference type="SUPFAM" id="SSF54928">
    <property type="entry name" value="RNA-binding domain, RBD"/>
    <property type="match status" value="3"/>
</dbReference>
<feature type="region of interest" description="Disordered" evidence="3">
    <location>
        <begin position="1"/>
        <end position="82"/>
    </location>
</feature>
<organism evidence="5 6">
    <name type="scientific">Naumovozyma castellii</name>
    <name type="common">Yeast</name>
    <name type="synonym">Saccharomyces castellii</name>
    <dbReference type="NCBI Taxonomy" id="27288"/>
    <lineage>
        <taxon>Eukaryota</taxon>
        <taxon>Fungi</taxon>
        <taxon>Dikarya</taxon>
        <taxon>Ascomycota</taxon>
        <taxon>Saccharomycotina</taxon>
        <taxon>Saccharomycetes</taxon>
        <taxon>Saccharomycetales</taxon>
        <taxon>Saccharomycetaceae</taxon>
        <taxon>Naumovozyma</taxon>
    </lineage>
</organism>
<dbReference type="InterPro" id="IPR050374">
    <property type="entry name" value="RRT5_SRSF_SR"/>
</dbReference>
<dbReference type="CDD" id="cd21607">
    <property type="entry name" value="RRM3_HRB1_GBP2"/>
    <property type="match status" value="1"/>
</dbReference>
<feature type="region of interest" description="Disordered" evidence="3">
    <location>
        <begin position="315"/>
        <end position="343"/>
    </location>
</feature>
<evidence type="ECO:0000259" key="4">
    <source>
        <dbReference type="PROSITE" id="PS50102"/>
    </source>
</evidence>
<dbReference type="PROSITE" id="PS50102">
    <property type="entry name" value="RRM"/>
    <property type="match status" value="3"/>
</dbReference>
<feature type="domain" description="RRM" evidence="4">
    <location>
        <begin position="221"/>
        <end position="298"/>
    </location>
</feature>
<dbReference type="eggNOG" id="KOG0118">
    <property type="taxonomic scope" value="Eukaryota"/>
</dbReference>
<evidence type="ECO:0000256" key="1">
    <source>
        <dbReference type="ARBA" id="ARBA00022884"/>
    </source>
</evidence>
<name>G0VHK8_NAUCA</name>
<proteinExistence type="predicted"/>
<sequence>MSDDRGDRRAGGYGNERRRGYSSRDNYRQQDRRNDSRGNGSASSSGSRYGSRDDYRSGRRENYRSRGVDDRRRGPSRYAKGDYGPVLARELDSTYEEKVNRNYANSIFVGNLTYDCTPEDLRDYFSGIGEVVRADIITSKGHHRGMGTVEFTNSRDVEEAIRQYDSSYFMDRQIFVRQDNPPPDNGRNERTPSRRTTAPSSRQQDISSGAYSMQSNMKQGYEIFVANLPYSINWQALKDMFKECGDVMRADVELDRAGRSRGFGTVIFRTRDDMERAIDRYNRFEVDGRTLDVREGHSNNRNDDMNIQHQTQNAMTNDATSDATSNERSLPTQPSEPASNRTSTFTEGVVEGGERNTLIYCSNLPPSTARSDLYDLFESIGKVRNAELKYDRNGETTGVAIVEFISQDDADVCIERLNKYNYGGCDLEISYAKRV</sequence>
<dbReference type="Proteomes" id="UP000001640">
    <property type="component" value="Chromosome 7"/>
</dbReference>
<feature type="compositionally biased region" description="Polar residues" evidence="3">
    <location>
        <begin position="194"/>
        <end position="208"/>
    </location>
</feature>